<protein>
    <submittedName>
        <fullName evidence="1">Uncharacterized protein</fullName>
    </submittedName>
</protein>
<accession>A0AAQ4EQ72</accession>
<evidence type="ECO:0000313" key="2">
    <source>
        <dbReference type="Proteomes" id="UP001321473"/>
    </source>
</evidence>
<dbReference type="EMBL" id="JARKHS020012488">
    <property type="protein sequence ID" value="KAK8776861.1"/>
    <property type="molecule type" value="Genomic_DNA"/>
</dbReference>
<reference evidence="1 2" key="1">
    <citation type="journal article" date="2023" name="Arcadia Sci">
        <title>De novo assembly of a long-read Amblyomma americanum tick genome.</title>
        <authorList>
            <person name="Chou S."/>
            <person name="Poskanzer K.E."/>
            <person name="Rollins M."/>
            <person name="Thuy-Boun P.S."/>
        </authorList>
    </citation>
    <scope>NUCLEOTIDE SEQUENCE [LARGE SCALE GENOMIC DNA]</scope>
    <source>
        <strain evidence="1">F_SG_1</strain>
        <tissue evidence="1">Salivary glands</tissue>
    </source>
</reference>
<gene>
    <name evidence="1" type="ORF">V5799_029794</name>
</gene>
<organism evidence="1 2">
    <name type="scientific">Amblyomma americanum</name>
    <name type="common">Lone star tick</name>
    <dbReference type="NCBI Taxonomy" id="6943"/>
    <lineage>
        <taxon>Eukaryota</taxon>
        <taxon>Metazoa</taxon>
        <taxon>Ecdysozoa</taxon>
        <taxon>Arthropoda</taxon>
        <taxon>Chelicerata</taxon>
        <taxon>Arachnida</taxon>
        <taxon>Acari</taxon>
        <taxon>Parasitiformes</taxon>
        <taxon>Ixodida</taxon>
        <taxon>Ixodoidea</taxon>
        <taxon>Ixodidae</taxon>
        <taxon>Amblyomminae</taxon>
        <taxon>Amblyomma</taxon>
    </lineage>
</organism>
<sequence>MIFQPLLGDSLHSCFMQAPSGSTWARSGHTCVPTWRARGRQRDRVLFLFPRPSCERTSGPPCLTLPES</sequence>
<name>A0AAQ4EQ72_AMBAM</name>
<keyword evidence="2" id="KW-1185">Reference proteome</keyword>
<dbReference type="AlphaFoldDB" id="A0AAQ4EQ72"/>
<dbReference type="Proteomes" id="UP001321473">
    <property type="component" value="Unassembled WGS sequence"/>
</dbReference>
<proteinExistence type="predicted"/>
<comment type="caution">
    <text evidence="1">The sequence shown here is derived from an EMBL/GenBank/DDBJ whole genome shotgun (WGS) entry which is preliminary data.</text>
</comment>
<evidence type="ECO:0000313" key="1">
    <source>
        <dbReference type="EMBL" id="KAK8776861.1"/>
    </source>
</evidence>